<comment type="caution">
    <text evidence="2">The sequence shown here is derived from an EMBL/GenBank/DDBJ whole genome shotgun (WGS) entry which is preliminary data.</text>
</comment>
<name>A0A1R3KW48_COCAP</name>
<accession>A0A1R3KW48</accession>
<dbReference type="Gramene" id="OMP11267">
    <property type="protein sequence ID" value="OMP11267"/>
    <property type="gene ID" value="CCACVL1_00590"/>
</dbReference>
<evidence type="ECO:0000313" key="2">
    <source>
        <dbReference type="EMBL" id="OMP11267.1"/>
    </source>
</evidence>
<gene>
    <name evidence="2" type="ORF">CCACVL1_00590</name>
</gene>
<sequence length="27" mass="2915">MATRNDNNPAAKREPNSATSSNETQPI</sequence>
<feature type="region of interest" description="Disordered" evidence="1">
    <location>
        <begin position="1"/>
        <end position="27"/>
    </location>
</feature>
<feature type="compositionally biased region" description="Polar residues" evidence="1">
    <location>
        <begin position="16"/>
        <end position="27"/>
    </location>
</feature>
<keyword evidence="3" id="KW-1185">Reference proteome</keyword>
<evidence type="ECO:0000256" key="1">
    <source>
        <dbReference type="SAM" id="MobiDB-lite"/>
    </source>
</evidence>
<dbReference type="AlphaFoldDB" id="A0A1R3KW48"/>
<organism evidence="2 3">
    <name type="scientific">Corchorus capsularis</name>
    <name type="common">Jute</name>
    <dbReference type="NCBI Taxonomy" id="210143"/>
    <lineage>
        <taxon>Eukaryota</taxon>
        <taxon>Viridiplantae</taxon>
        <taxon>Streptophyta</taxon>
        <taxon>Embryophyta</taxon>
        <taxon>Tracheophyta</taxon>
        <taxon>Spermatophyta</taxon>
        <taxon>Magnoliopsida</taxon>
        <taxon>eudicotyledons</taxon>
        <taxon>Gunneridae</taxon>
        <taxon>Pentapetalae</taxon>
        <taxon>rosids</taxon>
        <taxon>malvids</taxon>
        <taxon>Malvales</taxon>
        <taxon>Malvaceae</taxon>
        <taxon>Grewioideae</taxon>
        <taxon>Apeibeae</taxon>
        <taxon>Corchorus</taxon>
    </lineage>
</organism>
<reference evidence="2 3" key="1">
    <citation type="submission" date="2013-09" db="EMBL/GenBank/DDBJ databases">
        <title>Corchorus capsularis genome sequencing.</title>
        <authorList>
            <person name="Alam M."/>
            <person name="Haque M.S."/>
            <person name="Islam M.S."/>
            <person name="Emdad E.M."/>
            <person name="Islam M.M."/>
            <person name="Ahmed B."/>
            <person name="Halim A."/>
            <person name="Hossen Q.M.M."/>
            <person name="Hossain M.Z."/>
            <person name="Ahmed R."/>
            <person name="Khan M.M."/>
            <person name="Islam R."/>
            <person name="Rashid M.M."/>
            <person name="Khan S.A."/>
            <person name="Rahman M.S."/>
            <person name="Alam M."/>
        </authorList>
    </citation>
    <scope>NUCLEOTIDE SEQUENCE [LARGE SCALE GENOMIC DNA]</scope>
    <source>
        <strain evidence="3">cv. CVL-1</strain>
        <tissue evidence="2">Whole seedling</tissue>
    </source>
</reference>
<dbReference type="Proteomes" id="UP000188268">
    <property type="component" value="Unassembled WGS sequence"/>
</dbReference>
<evidence type="ECO:0000313" key="3">
    <source>
        <dbReference type="Proteomes" id="UP000188268"/>
    </source>
</evidence>
<protein>
    <submittedName>
        <fullName evidence="2">Uncharacterized protein</fullName>
    </submittedName>
</protein>
<dbReference type="EMBL" id="AWWV01001428">
    <property type="protein sequence ID" value="OMP11267.1"/>
    <property type="molecule type" value="Genomic_DNA"/>
</dbReference>
<proteinExistence type="predicted"/>